<dbReference type="Proteomes" id="UP001529491">
    <property type="component" value="Chromosome"/>
</dbReference>
<sequence>MPLLYRTVMADSVIKRSGKLNPFTRMPFADIAIDSFNIINK</sequence>
<dbReference type="EMBL" id="CP136522">
    <property type="protein sequence ID" value="WOT05818.1"/>
    <property type="molecule type" value="Genomic_DNA"/>
</dbReference>
<evidence type="ECO:0000313" key="1">
    <source>
        <dbReference type="EMBL" id="WOT05818.1"/>
    </source>
</evidence>
<dbReference type="RefSeq" id="WP_375087893.1">
    <property type="nucleotide sequence ID" value="NZ_CP136522.1"/>
</dbReference>
<name>A0ABZ0K062_9GAMM</name>
<gene>
    <name evidence="1" type="ORF">RGE70_03035</name>
</gene>
<organism evidence="1 2">
    <name type="scientific">Shewanella youngdeokensis</name>
    <dbReference type="NCBI Taxonomy" id="2999068"/>
    <lineage>
        <taxon>Bacteria</taxon>
        <taxon>Pseudomonadati</taxon>
        <taxon>Pseudomonadota</taxon>
        <taxon>Gammaproteobacteria</taxon>
        <taxon>Alteromonadales</taxon>
        <taxon>Shewanellaceae</taxon>
        <taxon>Shewanella</taxon>
    </lineage>
</organism>
<keyword evidence="2" id="KW-1185">Reference proteome</keyword>
<accession>A0ABZ0K062</accession>
<reference evidence="1 2" key="1">
    <citation type="submission" date="2023-10" db="EMBL/GenBank/DDBJ databases">
        <title>Complete genome sequence of Shewanella sp. DAU334.</title>
        <authorList>
            <person name="Lee Y.-S."/>
            <person name="Jeong H.-R."/>
            <person name="Hwang E.-J."/>
            <person name="Choi Y.-L."/>
            <person name="Kim G.-D."/>
        </authorList>
    </citation>
    <scope>NUCLEOTIDE SEQUENCE [LARGE SCALE GENOMIC DNA]</scope>
    <source>
        <strain evidence="1 2">DAU334</strain>
    </source>
</reference>
<evidence type="ECO:0000313" key="2">
    <source>
        <dbReference type="Proteomes" id="UP001529491"/>
    </source>
</evidence>
<proteinExistence type="predicted"/>
<protein>
    <submittedName>
        <fullName evidence="1">Uncharacterized protein</fullName>
    </submittedName>
</protein>